<feature type="region of interest" description="Disordered" evidence="1">
    <location>
        <begin position="29"/>
        <end position="60"/>
    </location>
</feature>
<dbReference type="PATRIC" id="fig|1434123.4.peg.3853"/>
<dbReference type="Proteomes" id="UP000033096">
    <property type="component" value="Chromosome"/>
</dbReference>
<dbReference type="HOGENOM" id="CLU_1763857_0_0_2"/>
<accession>A0A0E3Q920</accession>
<reference evidence="3 4" key="1">
    <citation type="submission" date="2014-07" db="EMBL/GenBank/DDBJ databases">
        <title>Methanogenic archaea and the global carbon cycle.</title>
        <authorList>
            <person name="Henriksen J.R."/>
            <person name="Luke J."/>
            <person name="Reinhart S."/>
            <person name="Benedict M.N."/>
            <person name="Youngblut N.D."/>
            <person name="Metcalf M.E."/>
            <person name="Whitaker R.J."/>
            <person name="Metcalf W.W."/>
        </authorList>
    </citation>
    <scope>NUCLEOTIDE SEQUENCE [LARGE SCALE GENOMIC DNA]</scope>
    <source>
        <strain evidence="3 4">Z-761</strain>
    </source>
</reference>
<dbReference type="RefSeq" id="WP_048122796.1">
    <property type="nucleotide sequence ID" value="NZ_CP009520.1"/>
</dbReference>
<evidence type="ECO:0000313" key="3">
    <source>
        <dbReference type="EMBL" id="AKB45409.1"/>
    </source>
</evidence>
<sequence>MSGKKSLIIVAGICLLLVGIIILNPFMQQNSPTNKEENNSENKNNSEEENNSESASPNSFFINNWGNANHEVTVELLNSKNNSVFSESYTSVPGETIEDQFPVTPVTGGQVVVTLDNNITRTQPVSEDLTDLVLYIDIDMIASSPLDLTTVLP</sequence>
<dbReference type="GeneID" id="24811668"/>
<evidence type="ECO:0000256" key="2">
    <source>
        <dbReference type="SAM" id="Phobius"/>
    </source>
</evidence>
<dbReference type="EMBL" id="CP009520">
    <property type="protein sequence ID" value="AKB45409.1"/>
    <property type="molecule type" value="Genomic_DNA"/>
</dbReference>
<feature type="compositionally biased region" description="Basic and acidic residues" evidence="1">
    <location>
        <begin position="34"/>
        <end position="46"/>
    </location>
</feature>
<dbReference type="AlphaFoldDB" id="A0A0E3Q920"/>
<keyword evidence="4" id="KW-1185">Reference proteome</keyword>
<name>A0A0E3Q920_9EURY</name>
<protein>
    <submittedName>
        <fullName evidence="3">Uncharacterized protein</fullName>
    </submittedName>
</protein>
<keyword evidence="2" id="KW-0472">Membrane</keyword>
<proteinExistence type="predicted"/>
<feature type="transmembrane region" description="Helical" evidence="2">
    <location>
        <begin position="7"/>
        <end position="27"/>
    </location>
</feature>
<evidence type="ECO:0000256" key="1">
    <source>
        <dbReference type="SAM" id="MobiDB-lite"/>
    </source>
</evidence>
<dbReference type="KEGG" id="mvc:MSVAZ_3140"/>
<organism evidence="3 4">
    <name type="scientific">Methanosarcina vacuolata Z-761</name>
    <dbReference type="NCBI Taxonomy" id="1434123"/>
    <lineage>
        <taxon>Archaea</taxon>
        <taxon>Methanobacteriati</taxon>
        <taxon>Methanobacteriota</taxon>
        <taxon>Stenosarchaea group</taxon>
        <taxon>Methanomicrobia</taxon>
        <taxon>Methanosarcinales</taxon>
        <taxon>Methanosarcinaceae</taxon>
        <taxon>Methanosarcina</taxon>
    </lineage>
</organism>
<evidence type="ECO:0000313" key="4">
    <source>
        <dbReference type="Proteomes" id="UP000033096"/>
    </source>
</evidence>
<keyword evidence="2" id="KW-0812">Transmembrane</keyword>
<gene>
    <name evidence="3" type="ORF">MSVAZ_3140</name>
</gene>
<keyword evidence="2" id="KW-1133">Transmembrane helix</keyword>